<dbReference type="Pfam" id="PF00069">
    <property type="entry name" value="Pkinase"/>
    <property type="match status" value="1"/>
</dbReference>
<comment type="catalytic activity">
    <reaction evidence="10">
        <text>L-seryl-[protein] + ATP = O-phospho-L-seryl-[protein] + ADP + H(+)</text>
        <dbReference type="Rhea" id="RHEA:17989"/>
        <dbReference type="Rhea" id="RHEA-COMP:9863"/>
        <dbReference type="Rhea" id="RHEA-COMP:11604"/>
        <dbReference type="ChEBI" id="CHEBI:15378"/>
        <dbReference type="ChEBI" id="CHEBI:29999"/>
        <dbReference type="ChEBI" id="CHEBI:30616"/>
        <dbReference type="ChEBI" id="CHEBI:83421"/>
        <dbReference type="ChEBI" id="CHEBI:456216"/>
        <dbReference type="EC" id="2.7.11.1"/>
    </reaction>
</comment>
<feature type="cross-link" description="Glycyl lysine isopeptide (Lys-Gly) (interchain with G-Cter in SUMO2)" evidence="8">
    <location>
        <position position="157"/>
    </location>
</feature>
<protein>
    <recommendedName>
        <fullName evidence="10">Aurora kinase</fullName>
        <ecNumber evidence="10">2.7.11.1</ecNumber>
    </recommendedName>
</protein>
<dbReference type="eggNOG" id="KOG0586">
    <property type="taxonomic scope" value="Eukaryota"/>
</dbReference>
<dbReference type="CDD" id="cd14007">
    <property type="entry name" value="STKc_Aurora"/>
    <property type="match status" value="1"/>
</dbReference>
<feature type="compositionally biased region" description="Polar residues" evidence="11">
    <location>
        <begin position="856"/>
        <end position="880"/>
    </location>
</feature>
<dbReference type="FunFam" id="3.30.200.20:FF:000042">
    <property type="entry name" value="Aurora kinase A"/>
    <property type="match status" value="1"/>
</dbReference>
<feature type="compositionally biased region" description="Polar residues" evidence="11">
    <location>
        <begin position="1055"/>
        <end position="1069"/>
    </location>
</feature>
<feature type="compositionally biased region" description="Low complexity" evidence="11">
    <location>
        <begin position="1094"/>
        <end position="1126"/>
    </location>
</feature>
<feature type="compositionally biased region" description="Low complexity" evidence="11">
    <location>
        <begin position="590"/>
        <end position="599"/>
    </location>
</feature>
<accession>I7M104</accession>
<feature type="binding site" evidence="7 9">
    <location>
        <position position="61"/>
    </location>
    <ligand>
        <name>ATP</name>
        <dbReference type="ChEBI" id="CHEBI:30616"/>
    </ligand>
</feature>
<sequence length="1225" mass="140601">MKKQNFENYKLDLANNKKFSSITEFEFIKDPKKNKTQLGVGSFGEVKLAIHKKSGTKFAIKIMNLKNMNSFQEIQGIEREVRVHSLLKHPNIIEYHDSFQENEFVFIVLDYASNGNLYSLLYKKRSFSEKEAYKYFSQTCEAIKYLHSINIVHRDLKPENILLDDEFNIKVCDFGWCTEDIENPRNTFCGTYEYMAPEIVFRQPYDYRIDIWALGVLIYELLHGCAPFKGKTFKEIQRKIEKGDVQFSDQISDLSKQLICKVLQANPSRRISIEDIMSHAWMHKMRVIEKDERRLIDQSKSTTNLSKPQITVNNAQNTPKVEENDQPKTKEMQQIQKKPDNRSQSPININQKSSNKNLLNNNETKINEKENISQIPYNSICNAELSDKKKNNTPNKTTAAIPKKENENMSNQKKLFSNQKQTAQSIEFHKTIMTEPQSEFQLYQKDAQSAQKIFQQSEFNQMDKQTEQFPLQQQQLELKKTRNVKSTTPTHLSSQQSAENMFKNLDQKEVNQINSIAKRQQEQMKLANNYLTQQTHQQQNEAQELKMNVNTETAYSKEIDENSIKNSQKTINTSRFINKHGSIHGNSLHQPQSSITSSIQSGQNSNYFMPSKGINISQMLQQNNFFNQTDEIKFQLEAQHNSQSCTKTEGNQYIQNRNNNPNTSITQEEPCFSLFGCLGPSHVSTTQRNRDNSSSNQKLQIKNLFSNQTHSHNQSTNSAYSTFTNQAENRPRINSTNMVSNHSFLKQQSVSPINYQSSVSTSQQYGTANQNQADKNTFSTQRSSNSLTNKVTNYSFLNQQQNNNGSFSNNAKISGSYLQQMQQQQSKQPLGDKTNLPVSAIPTKQINLQDERKNIQKQQSGINSSSGKQDTQQSQLSSASKNNNSYLQNQYFNKERSLTQDCQTLQNQFCQGQNNQNNQSFLSNQIKINQQISSNNSNSISYSNSKLEKSQGMSINDVSRSNRTGQRSRTLIFEEINTEKTKSVIESMEQMLSFVRNALPFVSSSSSCQNEYNNNQINVNLSNNQNPFANFQDIYNQNDISCNANISILQNTSIQKMSSQDSSTTPTNGNQSKQSASSKQIININNLKSQRIEQQSNTNDQQFRQQQQKSNSNNNTNCNFNNNINYNQNRGKQKIFESKHVNNSSSFHSNHTPMQSISNLNNVGVNNYFTQKPSPIQSQQNMPSNTQLSKHQSQNQNDYHPSNNKFAPNQNSLNNNNNQACLYFQ</sequence>
<evidence type="ECO:0000256" key="5">
    <source>
        <dbReference type="ARBA" id="ARBA00022840"/>
    </source>
</evidence>
<gene>
    <name evidence="13" type="ORF">TTHERM_00399490</name>
</gene>
<dbReference type="SMART" id="SM00220">
    <property type="entry name" value="S_TKc"/>
    <property type="match status" value="1"/>
</dbReference>
<feature type="region of interest" description="Disordered" evidence="11">
    <location>
        <begin position="580"/>
        <end position="599"/>
    </location>
</feature>
<feature type="domain" description="Protein kinase" evidence="12">
    <location>
        <begin position="32"/>
        <end position="282"/>
    </location>
</feature>
<feature type="active site" description="Proton acceptor" evidence="6">
    <location>
        <position position="155"/>
    </location>
</feature>
<dbReference type="InterPro" id="IPR017441">
    <property type="entry name" value="Protein_kinase_ATP_BS"/>
</dbReference>
<feature type="region of interest" description="Disordered" evidence="11">
    <location>
        <begin position="1165"/>
        <end position="1217"/>
    </location>
</feature>
<dbReference type="InterPro" id="IPR000719">
    <property type="entry name" value="Prot_kinase_dom"/>
</dbReference>
<feature type="compositionally biased region" description="Low complexity" evidence="11">
    <location>
        <begin position="347"/>
        <end position="361"/>
    </location>
</feature>
<dbReference type="PROSITE" id="PS50011">
    <property type="entry name" value="PROTEIN_KINASE_DOM"/>
    <property type="match status" value="1"/>
</dbReference>
<dbReference type="EC" id="2.7.11.1" evidence="10"/>
<dbReference type="PROSITE" id="PS00107">
    <property type="entry name" value="PROTEIN_KINASE_ATP"/>
    <property type="match status" value="1"/>
</dbReference>
<dbReference type="PROSITE" id="PS00108">
    <property type="entry name" value="PROTEIN_KINASE_ST"/>
    <property type="match status" value="1"/>
</dbReference>
<dbReference type="InterPro" id="IPR030616">
    <property type="entry name" value="Aur-like"/>
</dbReference>
<dbReference type="OMA" id="CNANISI"/>
<feature type="compositionally biased region" description="Low complexity" evidence="11">
    <location>
        <begin position="1070"/>
        <end position="1079"/>
    </location>
</feature>
<dbReference type="SUPFAM" id="SSF56112">
    <property type="entry name" value="Protein kinase-like (PK-like)"/>
    <property type="match status" value="1"/>
</dbReference>
<feature type="compositionally biased region" description="Polar residues" evidence="11">
    <location>
        <begin position="299"/>
        <end position="319"/>
    </location>
</feature>
<feature type="region of interest" description="Disordered" evidence="11">
    <location>
        <begin position="844"/>
        <end position="880"/>
    </location>
</feature>
<reference evidence="14" key="1">
    <citation type="journal article" date="2006" name="PLoS Biol.">
        <title>Macronuclear genome sequence of the ciliate Tetrahymena thermophila, a model eukaryote.</title>
        <authorList>
            <person name="Eisen J.A."/>
            <person name="Coyne R.S."/>
            <person name="Wu M."/>
            <person name="Wu D."/>
            <person name="Thiagarajan M."/>
            <person name="Wortman J.R."/>
            <person name="Badger J.H."/>
            <person name="Ren Q."/>
            <person name="Amedeo P."/>
            <person name="Jones K.M."/>
            <person name="Tallon L.J."/>
            <person name="Delcher A.L."/>
            <person name="Salzberg S.L."/>
            <person name="Silva J.C."/>
            <person name="Haas B.J."/>
            <person name="Majoros W.H."/>
            <person name="Farzad M."/>
            <person name="Carlton J.M."/>
            <person name="Smith R.K. Jr."/>
            <person name="Garg J."/>
            <person name="Pearlman R.E."/>
            <person name="Karrer K.M."/>
            <person name="Sun L."/>
            <person name="Manning G."/>
            <person name="Elde N.C."/>
            <person name="Turkewitz A.P."/>
            <person name="Asai D.J."/>
            <person name="Wilkes D.E."/>
            <person name="Wang Y."/>
            <person name="Cai H."/>
            <person name="Collins K."/>
            <person name="Stewart B.A."/>
            <person name="Lee S.R."/>
            <person name="Wilamowska K."/>
            <person name="Weinberg Z."/>
            <person name="Ruzzo W.L."/>
            <person name="Wloga D."/>
            <person name="Gaertig J."/>
            <person name="Frankel J."/>
            <person name="Tsao C.-C."/>
            <person name="Gorovsky M.A."/>
            <person name="Keeling P.J."/>
            <person name="Waller R.F."/>
            <person name="Patron N.J."/>
            <person name="Cherry J.M."/>
            <person name="Stover N.A."/>
            <person name="Krieger C.J."/>
            <person name="del Toro C."/>
            <person name="Ryder H.F."/>
            <person name="Williamson S.C."/>
            <person name="Barbeau R.A."/>
            <person name="Hamilton E.P."/>
            <person name="Orias E."/>
        </authorList>
    </citation>
    <scope>NUCLEOTIDE SEQUENCE [LARGE SCALE GENOMIC DNA]</scope>
    <source>
        <strain evidence="14">SB210</strain>
    </source>
</reference>
<feature type="region of interest" description="Disordered" evidence="11">
    <location>
        <begin position="818"/>
        <end position="837"/>
    </location>
</feature>
<dbReference type="GeneID" id="7823491"/>
<feature type="region of interest" description="Disordered" evidence="11">
    <location>
        <begin position="1055"/>
        <end position="1079"/>
    </location>
</feature>
<dbReference type="GO" id="GO:0004674">
    <property type="term" value="F:protein serine/threonine kinase activity"/>
    <property type="evidence" value="ECO:0007669"/>
    <property type="project" value="UniProtKB-KW"/>
</dbReference>
<dbReference type="InterPro" id="IPR011009">
    <property type="entry name" value="Kinase-like_dom_sf"/>
</dbReference>
<evidence type="ECO:0000256" key="1">
    <source>
        <dbReference type="ARBA" id="ARBA00022527"/>
    </source>
</evidence>
<dbReference type="AlphaFoldDB" id="I7M104"/>
<feature type="region of interest" description="Disordered" evidence="11">
    <location>
        <begin position="1093"/>
        <end position="1126"/>
    </location>
</feature>
<keyword evidence="4 10" id="KW-0418">Kinase</keyword>
<feature type="region of interest" description="Disordered" evidence="11">
    <location>
        <begin position="299"/>
        <end position="361"/>
    </location>
</feature>
<feature type="region of interest" description="Disordered" evidence="11">
    <location>
        <begin position="643"/>
        <end position="664"/>
    </location>
</feature>
<comment type="catalytic activity">
    <reaction evidence="10">
        <text>L-threonyl-[protein] + ATP = O-phospho-L-threonyl-[protein] + ADP + H(+)</text>
        <dbReference type="Rhea" id="RHEA:46608"/>
        <dbReference type="Rhea" id="RHEA-COMP:11060"/>
        <dbReference type="Rhea" id="RHEA-COMP:11605"/>
        <dbReference type="ChEBI" id="CHEBI:15378"/>
        <dbReference type="ChEBI" id="CHEBI:30013"/>
        <dbReference type="ChEBI" id="CHEBI:30616"/>
        <dbReference type="ChEBI" id="CHEBI:61977"/>
        <dbReference type="ChEBI" id="CHEBI:456216"/>
        <dbReference type="EC" id="2.7.11.1"/>
    </reaction>
</comment>
<evidence type="ECO:0000313" key="13">
    <source>
        <dbReference type="EMBL" id="EAR93776.2"/>
    </source>
</evidence>
<dbReference type="HOGENOM" id="CLU_268284_0_0_1"/>
<comment type="similarity">
    <text evidence="10">Belongs to the protein kinase superfamily. Ser/Thr protein kinase family. Aurora subfamily.</text>
</comment>
<evidence type="ECO:0000256" key="11">
    <source>
        <dbReference type="SAM" id="MobiDB-lite"/>
    </source>
</evidence>
<dbReference type="KEGG" id="tet:TTHERM_00399490"/>
<dbReference type="RefSeq" id="XP_001014021.2">
    <property type="nucleotide sequence ID" value="XM_001014021.2"/>
</dbReference>
<organism evidence="13 14">
    <name type="scientific">Tetrahymena thermophila (strain SB210)</name>
    <dbReference type="NCBI Taxonomy" id="312017"/>
    <lineage>
        <taxon>Eukaryota</taxon>
        <taxon>Sar</taxon>
        <taxon>Alveolata</taxon>
        <taxon>Ciliophora</taxon>
        <taxon>Intramacronucleata</taxon>
        <taxon>Oligohymenophorea</taxon>
        <taxon>Hymenostomatida</taxon>
        <taxon>Tetrahymenina</taxon>
        <taxon>Tetrahymenidae</taxon>
        <taxon>Tetrahymena</taxon>
    </lineage>
</organism>
<evidence type="ECO:0000256" key="2">
    <source>
        <dbReference type="ARBA" id="ARBA00022679"/>
    </source>
</evidence>
<dbReference type="EMBL" id="GG662719">
    <property type="protein sequence ID" value="EAR93776.2"/>
    <property type="molecule type" value="Genomic_DNA"/>
</dbReference>
<keyword evidence="14" id="KW-1185">Reference proteome</keyword>
<dbReference type="Gene3D" id="1.10.510.10">
    <property type="entry name" value="Transferase(Phosphotransferase) domain 1"/>
    <property type="match status" value="1"/>
</dbReference>
<evidence type="ECO:0000313" key="14">
    <source>
        <dbReference type="Proteomes" id="UP000009168"/>
    </source>
</evidence>
<feature type="binding site" evidence="7">
    <location>
        <position position="173"/>
    </location>
    <ligand>
        <name>ATP</name>
        <dbReference type="ChEBI" id="CHEBI:30616"/>
    </ligand>
</feature>
<feature type="compositionally biased region" description="Polar residues" evidence="11">
    <location>
        <begin position="1165"/>
        <end position="1208"/>
    </location>
</feature>
<keyword evidence="1 10" id="KW-0723">Serine/threonine-protein kinase</keyword>
<feature type="compositionally biased region" description="Low complexity" evidence="11">
    <location>
        <begin position="651"/>
        <end position="662"/>
    </location>
</feature>
<feature type="region of interest" description="Disordered" evidence="11">
    <location>
        <begin position="755"/>
        <end position="785"/>
    </location>
</feature>
<name>I7M104_TETTS</name>
<evidence type="ECO:0000256" key="6">
    <source>
        <dbReference type="PIRSR" id="PIRSR630616-1"/>
    </source>
</evidence>
<evidence type="ECO:0000256" key="3">
    <source>
        <dbReference type="ARBA" id="ARBA00022741"/>
    </source>
</evidence>
<feature type="compositionally biased region" description="Basic and acidic residues" evidence="11">
    <location>
        <begin position="320"/>
        <end position="341"/>
    </location>
</feature>
<dbReference type="PANTHER" id="PTHR24350">
    <property type="entry name" value="SERINE/THREONINE-PROTEIN KINASE IAL-RELATED"/>
    <property type="match status" value="1"/>
</dbReference>
<dbReference type="InterPro" id="IPR008271">
    <property type="entry name" value="Ser/Thr_kinase_AS"/>
</dbReference>
<feature type="binding site" evidence="7">
    <location>
        <begin position="110"/>
        <end position="112"/>
    </location>
    <ligand>
        <name>ATP</name>
        <dbReference type="ChEBI" id="CHEBI:30616"/>
    </ligand>
</feature>
<keyword evidence="3 7" id="KW-0547">Nucleotide-binding</keyword>
<feature type="compositionally biased region" description="Low complexity" evidence="11">
    <location>
        <begin position="819"/>
        <end position="828"/>
    </location>
</feature>
<dbReference type="OrthoDB" id="541276at2759"/>
<dbReference type="GO" id="GO:0005524">
    <property type="term" value="F:ATP binding"/>
    <property type="evidence" value="ECO:0007669"/>
    <property type="project" value="UniProtKB-UniRule"/>
</dbReference>
<evidence type="ECO:0000259" key="12">
    <source>
        <dbReference type="PROSITE" id="PS50011"/>
    </source>
</evidence>
<dbReference type="InParanoid" id="I7M104"/>
<evidence type="ECO:0000256" key="9">
    <source>
        <dbReference type="PROSITE-ProRule" id="PRU10141"/>
    </source>
</evidence>
<evidence type="ECO:0000256" key="7">
    <source>
        <dbReference type="PIRSR" id="PIRSR630616-2"/>
    </source>
</evidence>
<dbReference type="Proteomes" id="UP000009168">
    <property type="component" value="Unassembled WGS sequence"/>
</dbReference>
<evidence type="ECO:0000256" key="8">
    <source>
        <dbReference type="PIRSR" id="PIRSR630616-3"/>
    </source>
</evidence>
<evidence type="ECO:0000256" key="4">
    <source>
        <dbReference type="ARBA" id="ARBA00022777"/>
    </source>
</evidence>
<evidence type="ECO:0000256" key="10">
    <source>
        <dbReference type="RuleBase" id="RU367134"/>
    </source>
</evidence>
<proteinExistence type="inferred from homology"/>
<keyword evidence="2 10" id="KW-0808">Transferase</keyword>
<feature type="binding site" evidence="7">
    <location>
        <begin position="159"/>
        <end position="160"/>
    </location>
    <ligand>
        <name>ATP</name>
        <dbReference type="ChEBI" id="CHEBI:30616"/>
    </ligand>
</feature>
<keyword evidence="5 7" id="KW-0067">ATP-binding</keyword>
<dbReference type="FunFam" id="1.10.510.10:FF:000673">
    <property type="entry name" value="CAMK family protein kinase"/>
    <property type="match status" value="1"/>
</dbReference>